<dbReference type="GO" id="GO:0008233">
    <property type="term" value="F:peptidase activity"/>
    <property type="evidence" value="ECO:0007669"/>
    <property type="project" value="UniProtKB-KW"/>
</dbReference>
<dbReference type="KEGG" id="aep:AMC99_02561"/>
<dbReference type="Gene3D" id="3.40.50.300">
    <property type="entry name" value="P-loop containing nucleotide triphosphate hydrolases"/>
    <property type="match status" value="1"/>
</dbReference>
<dbReference type="RefSeq" id="WP_061927007.1">
    <property type="nucleotide sequence ID" value="NZ_CP012669.1"/>
</dbReference>
<dbReference type="PANTHER" id="PTHR42935:SF1">
    <property type="entry name" value="SLR0930 PROTEIN"/>
    <property type="match status" value="1"/>
</dbReference>
<dbReference type="InterPro" id="IPR008533">
    <property type="entry name" value="DUF815"/>
</dbReference>
<dbReference type="Proteomes" id="UP000057938">
    <property type="component" value="Chromosome"/>
</dbReference>
<accession>A0A0M4LXC4</accession>
<dbReference type="PANTHER" id="PTHR42935">
    <property type="entry name" value="SLR0930 PROTEIN"/>
    <property type="match status" value="1"/>
</dbReference>
<dbReference type="Pfam" id="PF05673">
    <property type="entry name" value="DUF815"/>
    <property type="match status" value="1"/>
</dbReference>
<proteinExistence type="predicted"/>
<dbReference type="AlphaFoldDB" id="A0A0M4LXC4"/>
<keyword evidence="2" id="KW-1185">Reference proteome</keyword>
<keyword evidence="1" id="KW-0645">Protease</keyword>
<dbReference type="OrthoDB" id="9812140at2"/>
<sequence>MADQGDPLARIADALERIAPCVPAAIDWTSHPAYVWHGGQVRPVAAIEAVPLDRLKGVDRQKQAVTRNVAHIAAGHAAHDMLLWGARGMGKSALLRSAVVAEQASGQERLALIQLDAESLAALPDLFDILSALERNFLLYLDDLAFDHGDNRSLRHLRSALEGSLAPRPTNVRLAVTSNHRAILVRGQDDQASPLHERDRMDDTLALADRFGLKLGFHPCDKDDYLAIVAAHADAHGLDWDEGEALEWSRSRGPLSGRSAWQFVVEIAGRAGKSI</sequence>
<dbReference type="EMBL" id="CP012669">
    <property type="protein sequence ID" value="ALE17834.1"/>
    <property type="molecule type" value="Genomic_DNA"/>
</dbReference>
<evidence type="ECO:0000313" key="2">
    <source>
        <dbReference type="Proteomes" id="UP000057938"/>
    </source>
</evidence>
<organism evidence="1 2">
    <name type="scientific">Altererythrobacter epoxidivorans</name>
    <dbReference type="NCBI Taxonomy" id="361183"/>
    <lineage>
        <taxon>Bacteria</taxon>
        <taxon>Pseudomonadati</taxon>
        <taxon>Pseudomonadota</taxon>
        <taxon>Alphaproteobacteria</taxon>
        <taxon>Sphingomonadales</taxon>
        <taxon>Erythrobacteraceae</taxon>
        <taxon>Altererythrobacter</taxon>
    </lineage>
</organism>
<reference evidence="1 2" key="1">
    <citation type="submission" date="2015-09" db="EMBL/GenBank/DDBJ databases">
        <title>Complete genome sequence of a benzo[a]pyrene-degrading bacterium Altererythrobacter epoxidivorans CGMCC 1.7731T.</title>
        <authorList>
            <person name="Li Z."/>
            <person name="Cheng H."/>
            <person name="Huo Y."/>
            <person name="Xu X."/>
        </authorList>
    </citation>
    <scope>NUCLEOTIDE SEQUENCE [LARGE SCALE GENOMIC DNA]</scope>
    <source>
        <strain evidence="1 2">CGMCC 1.7731</strain>
    </source>
</reference>
<dbReference type="STRING" id="361183.AMC99_02561"/>
<keyword evidence="1" id="KW-0378">Hydrolase</keyword>
<evidence type="ECO:0000313" key="1">
    <source>
        <dbReference type="EMBL" id="ALE17834.1"/>
    </source>
</evidence>
<gene>
    <name evidence="1" type="ORF">AMC99_02561</name>
</gene>
<dbReference type="InterPro" id="IPR027417">
    <property type="entry name" value="P-loop_NTPase"/>
</dbReference>
<protein>
    <submittedName>
        <fullName evidence="1">ATP-dependent protease subunit</fullName>
    </submittedName>
</protein>
<dbReference type="SUPFAM" id="SSF52540">
    <property type="entry name" value="P-loop containing nucleoside triphosphate hydrolases"/>
    <property type="match status" value="1"/>
</dbReference>
<name>A0A0M4LXC4_9SPHN</name>
<dbReference type="PATRIC" id="fig|361183.4.peg.2516"/>
<dbReference type="GO" id="GO:0006508">
    <property type="term" value="P:proteolysis"/>
    <property type="evidence" value="ECO:0007669"/>
    <property type="project" value="UniProtKB-KW"/>
</dbReference>